<name>A0ABD5U8U0_9EURY</name>
<dbReference type="EMBL" id="JBHSXM010000001">
    <property type="protein sequence ID" value="MFC6835940.1"/>
    <property type="molecule type" value="Genomic_DNA"/>
</dbReference>
<reference evidence="3 4" key="1">
    <citation type="journal article" date="2019" name="Int. J. Syst. Evol. Microbiol.">
        <title>The Global Catalogue of Microorganisms (GCM) 10K type strain sequencing project: providing services to taxonomists for standard genome sequencing and annotation.</title>
        <authorList>
            <consortium name="The Broad Institute Genomics Platform"/>
            <consortium name="The Broad Institute Genome Sequencing Center for Infectious Disease"/>
            <person name="Wu L."/>
            <person name="Ma J."/>
        </authorList>
    </citation>
    <scope>NUCLEOTIDE SEQUENCE [LARGE SCALE GENOMIC DNA]</scope>
    <source>
        <strain evidence="3 4">PSRA2</strain>
    </source>
</reference>
<dbReference type="PRINTS" id="PR00080">
    <property type="entry name" value="SDRFAMILY"/>
</dbReference>
<evidence type="ECO:0000313" key="4">
    <source>
        <dbReference type="Proteomes" id="UP001596406"/>
    </source>
</evidence>
<evidence type="ECO:0000313" key="3">
    <source>
        <dbReference type="EMBL" id="MFC6835940.1"/>
    </source>
</evidence>
<dbReference type="Gene3D" id="3.40.50.720">
    <property type="entry name" value="NAD(P)-binding Rossmann-like Domain"/>
    <property type="match status" value="1"/>
</dbReference>
<dbReference type="FunFam" id="3.40.50.720:FF:000084">
    <property type="entry name" value="Short-chain dehydrogenase reductase"/>
    <property type="match status" value="1"/>
</dbReference>
<dbReference type="InterPro" id="IPR036291">
    <property type="entry name" value="NAD(P)-bd_dom_sf"/>
</dbReference>
<evidence type="ECO:0000256" key="2">
    <source>
        <dbReference type="ARBA" id="ARBA00023002"/>
    </source>
</evidence>
<organism evidence="3 4">
    <name type="scientific">Halomarina ordinaria</name>
    <dbReference type="NCBI Taxonomy" id="3033939"/>
    <lineage>
        <taxon>Archaea</taxon>
        <taxon>Methanobacteriati</taxon>
        <taxon>Methanobacteriota</taxon>
        <taxon>Stenosarchaea group</taxon>
        <taxon>Halobacteria</taxon>
        <taxon>Halobacteriales</taxon>
        <taxon>Natronomonadaceae</taxon>
        <taxon>Halomarina</taxon>
    </lineage>
</organism>
<dbReference type="PANTHER" id="PTHR42760:SF133">
    <property type="entry name" value="3-OXOACYL-[ACYL-CARRIER-PROTEIN] REDUCTASE"/>
    <property type="match status" value="1"/>
</dbReference>
<keyword evidence="2 3" id="KW-0560">Oxidoreductase</keyword>
<dbReference type="RefSeq" id="WP_304447634.1">
    <property type="nucleotide sequence ID" value="NZ_JARRAH010000001.1"/>
</dbReference>
<evidence type="ECO:0000256" key="1">
    <source>
        <dbReference type="ARBA" id="ARBA00006484"/>
    </source>
</evidence>
<dbReference type="EC" id="1.1.1.-" evidence="3"/>
<accession>A0ABD5U8U0</accession>
<dbReference type="NCBIfam" id="NF005559">
    <property type="entry name" value="PRK07231.1"/>
    <property type="match status" value="1"/>
</dbReference>
<dbReference type="InterPro" id="IPR020904">
    <property type="entry name" value="Sc_DH/Rdtase_CS"/>
</dbReference>
<dbReference type="AlphaFoldDB" id="A0ABD5U8U0"/>
<keyword evidence="4" id="KW-1185">Reference proteome</keyword>
<comment type="caution">
    <text evidence="3">The sequence shown here is derived from an EMBL/GenBank/DDBJ whole genome shotgun (WGS) entry which is preliminary data.</text>
</comment>
<sequence>MSTDQFSVAGKTVVVTGSSQGIGRAIAERFAEDGADVVVSSRSQESVDEVADGISESGATGDALAVECDVREREAVEALVAATVDEFGALDVLVNNAGASFMAGFGDISENGWKTIVDINLHGTYHCSQVAGAYMREHGGGTIVNLASVAGTDGSPYMSHYGAAKAGVVNLTTTLATEWAEDGIRVNCIAPGFVATPGVASQMGVTADDVDREEVNRRMGLSEEIADLAQFLASEASSYVVGETIVARGVPRIEETPEL</sequence>
<dbReference type="PRINTS" id="PR00081">
    <property type="entry name" value="GDHRDH"/>
</dbReference>
<dbReference type="Pfam" id="PF13561">
    <property type="entry name" value="adh_short_C2"/>
    <property type="match status" value="1"/>
</dbReference>
<comment type="similarity">
    <text evidence="1">Belongs to the short-chain dehydrogenases/reductases (SDR) family.</text>
</comment>
<dbReference type="GO" id="GO:0016491">
    <property type="term" value="F:oxidoreductase activity"/>
    <property type="evidence" value="ECO:0007669"/>
    <property type="project" value="UniProtKB-KW"/>
</dbReference>
<dbReference type="SUPFAM" id="SSF51735">
    <property type="entry name" value="NAD(P)-binding Rossmann-fold domains"/>
    <property type="match status" value="1"/>
</dbReference>
<gene>
    <name evidence="3" type="ORF">ACFQHK_05390</name>
</gene>
<proteinExistence type="inferred from homology"/>
<dbReference type="Proteomes" id="UP001596406">
    <property type="component" value="Unassembled WGS sequence"/>
</dbReference>
<dbReference type="PANTHER" id="PTHR42760">
    <property type="entry name" value="SHORT-CHAIN DEHYDROGENASES/REDUCTASES FAMILY MEMBER"/>
    <property type="match status" value="1"/>
</dbReference>
<dbReference type="InterPro" id="IPR002347">
    <property type="entry name" value="SDR_fam"/>
</dbReference>
<dbReference type="PROSITE" id="PS00061">
    <property type="entry name" value="ADH_SHORT"/>
    <property type="match status" value="1"/>
</dbReference>
<protein>
    <submittedName>
        <fullName evidence="3">SDR family NAD(P)-dependent oxidoreductase</fullName>
        <ecNumber evidence="3">1.1.1.-</ecNumber>
    </submittedName>
</protein>